<evidence type="ECO:0000256" key="2">
    <source>
        <dbReference type="SAM" id="SignalP"/>
    </source>
</evidence>
<reference evidence="3 4" key="1">
    <citation type="submission" date="2021-08" db="EMBL/GenBank/DDBJ databases">
        <title>Draft genome sequence of Spirulina subsalsa with high tolerance to salinity and hype-accumulation of phycocyanin.</title>
        <authorList>
            <person name="Pei H."/>
            <person name="Jiang L."/>
        </authorList>
    </citation>
    <scope>NUCLEOTIDE SEQUENCE [LARGE SCALE GENOMIC DNA]</scope>
    <source>
        <strain evidence="3 4">FACHB-351</strain>
    </source>
</reference>
<keyword evidence="2" id="KW-0732">Signal</keyword>
<feature type="compositionally biased region" description="Low complexity" evidence="1">
    <location>
        <begin position="58"/>
        <end position="68"/>
    </location>
</feature>
<evidence type="ECO:0000256" key="1">
    <source>
        <dbReference type="SAM" id="MobiDB-lite"/>
    </source>
</evidence>
<dbReference type="Proteomes" id="UP001526426">
    <property type="component" value="Unassembled WGS sequence"/>
</dbReference>
<dbReference type="EMBL" id="JAIHOM010000147">
    <property type="protein sequence ID" value="MCW6038550.1"/>
    <property type="molecule type" value="Genomic_DNA"/>
</dbReference>
<comment type="caution">
    <text evidence="3">The sequence shown here is derived from an EMBL/GenBank/DDBJ whole genome shotgun (WGS) entry which is preliminary data.</text>
</comment>
<sequence length="98" mass="11200">MKLQVSPLLIALLSTKVGALMLTPVQVGAMLPQETSVNRAESSVTIEVTRIAGDSPSQFQTQRQFQAQRQRRGDRDYDYNRDFDTNQDYDGGPRRRRR</sequence>
<accession>A0ABT3LAN9</accession>
<feature type="chain" id="PRO_5045131801" evidence="2">
    <location>
        <begin position="20"/>
        <end position="98"/>
    </location>
</feature>
<evidence type="ECO:0000313" key="4">
    <source>
        <dbReference type="Proteomes" id="UP001526426"/>
    </source>
</evidence>
<name>A0ABT3LAN9_9CYAN</name>
<organism evidence="3 4">
    <name type="scientific">Spirulina subsalsa FACHB-351</name>
    <dbReference type="NCBI Taxonomy" id="234711"/>
    <lineage>
        <taxon>Bacteria</taxon>
        <taxon>Bacillati</taxon>
        <taxon>Cyanobacteriota</taxon>
        <taxon>Cyanophyceae</taxon>
        <taxon>Spirulinales</taxon>
        <taxon>Spirulinaceae</taxon>
        <taxon>Spirulina</taxon>
    </lineage>
</organism>
<protein>
    <submittedName>
        <fullName evidence="3">Uncharacterized protein</fullName>
    </submittedName>
</protein>
<keyword evidence="4" id="KW-1185">Reference proteome</keyword>
<feature type="region of interest" description="Disordered" evidence="1">
    <location>
        <begin position="51"/>
        <end position="98"/>
    </location>
</feature>
<gene>
    <name evidence="3" type="ORF">K4A83_20055</name>
</gene>
<evidence type="ECO:0000313" key="3">
    <source>
        <dbReference type="EMBL" id="MCW6038550.1"/>
    </source>
</evidence>
<dbReference type="RefSeq" id="WP_265266459.1">
    <property type="nucleotide sequence ID" value="NZ_JAIHOM010000147.1"/>
</dbReference>
<feature type="compositionally biased region" description="Basic and acidic residues" evidence="1">
    <location>
        <begin position="71"/>
        <end position="84"/>
    </location>
</feature>
<proteinExistence type="predicted"/>
<feature type="signal peptide" evidence="2">
    <location>
        <begin position="1"/>
        <end position="19"/>
    </location>
</feature>